<dbReference type="EMBL" id="MU863745">
    <property type="protein sequence ID" value="KAK4096033.1"/>
    <property type="molecule type" value="Genomic_DNA"/>
</dbReference>
<reference evidence="3" key="2">
    <citation type="submission" date="2023-05" db="EMBL/GenBank/DDBJ databases">
        <authorList>
            <consortium name="Lawrence Berkeley National Laboratory"/>
            <person name="Steindorff A."/>
            <person name="Hensen N."/>
            <person name="Bonometti L."/>
            <person name="Westerberg I."/>
            <person name="Brannstrom I.O."/>
            <person name="Guillou S."/>
            <person name="Cros-Aarteil S."/>
            <person name="Calhoun S."/>
            <person name="Haridas S."/>
            <person name="Kuo A."/>
            <person name="Mondo S."/>
            <person name="Pangilinan J."/>
            <person name="Riley R."/>
            <person name="Labutti K."/>
            <person name="Andreopoulos B."/>
            <person name="Lipzen A."/>
            <person name="Chen C."/>
            <person name="Yanf M."/>
            <person name="Daum C."/>
            <person name="Ng V."/>
            <person name="Clum A."/>
            <person name="Ohm R."/>
            <person name="Martin F."/>
            <person name="Silar P."/>
            <person name="Natvig D."/>
            <person name="Lalanne C."/>
            <person name="Gautier V."/>
            <person name="Ament-Velasquez S.L."/>
            <person name="Kruys A."/>
            <person name="Hutchinson M.I."/>
            <person name="Powell A.J."/>
            <person name="Barry K."/>
            <person name="Miller A.N."/>
            <person name="Grigoriev I.V."/>
            <person name="Debuchy R."/>
            <person name="Gladieux P."/>
            <person name="Thoren M.H."/>
            <person name="Johannesson H."/>
        </authorList>
    </citation>
    <scope>NUCLEOTIDE SEQUENCE</scope>
    <source>
        <strain evidence="3">CBS 757.83</strain>
    </source>
</reference>
<dbReference type="Pfam" id="PF25560">
    <property type="entry name" value="DUF7932"/>
    <property type="match status" value="1"/>
</dbReference>
<evidence type="ECO:0000313" key="3">
    <source>
        <dbReference type="EMBL" id="KAK4096033.1"/>
    </source>
</evidence>
<organism evidence="3 4">
    <name type="scientific">Parathielavia hyrcaniae</name>
    <dbReference type="NCBI Taxonomy" id="113614"/>
    <lineage>
        <taxon>Eukaryota</taxon>
        <taxon>Fungi</taxon>
        <taxon>Dikarya</taxon>
        <taxon>Ascomycota</taxon>
        <taxon>Pezizomycotina</taxon>
        <taxon>Sordariomycetes</taxon>
        <taxon>Sordariomycetidae</taxon>
        <taxon>Sordariales</taxon>
        <taxon>Chaetomiaceae</taxon>
        <taxon>Parathielavia</taxon>
    </lineage>
</organism>
<evidence type="ECO:0000259" key="2">
    <source>
        <dbReference type="Pfam" id="PF25560"/>
    </source>
</evidence>
<name>A0AAN6PQV0_9PEZI</name>
<accession>A0AAN6PQV0</accession>
<gene>
    <name evidence="3" type="ORF">N658DRAFT_65478</name>
</gene>
<feature type="domain" description="DUF7932" evidence="2">
    <location>
        <begin position="51"/>
        <end position="180"/>
    </location>
</feature>
<evidence type="ECO:0000313" key="4">
    <source>
        <dbReference type="Proteomes" id="UP001305647"/>
    </source>
</evidence>
<dbReference type="InterPro" id="IPR057692">
    <property type="entry name" value="DUF7932"/>
</dbReference>
<dbReference type="Proteomes" id="UP001305647">
    <property type="component" value="Unassembled WGS sequence"/>
</dbReference>
<dbReference type="AlphaFoldDB" id="A0AAN6PQV0"/>
<keyword evidence="4" id="KW-1185">Reference proteome</keyword>
<evidence type="ECO:0000256" key="1">
    <source>
        <dbReference type="SAM" id="MobiDB-lite"/>
    </source>
</evidence>
<sequence>MPGGRNGYNGAPGHPASSFLSAGKSAPHGSVQIKIIRGDLSEATYPGVYILEVVHFDIVDENRDGVNEPGEHILVHNIRVRNRGGMPSPSTRSIHLQVQGTQWLEPLAAEPLQLPFSIQPGQEVTLNGVLRALIRNEWAEKPPGIQLQTEDIVRIVAVFHERLNRPIPNFSAGVQIQIRYPVRLDAPTYLECVAKGDKVRFKWVLHNDSIKTCGSEAGRRCATKLSDPYRFFVLTYATKEKPDEAVDELDAAEPNSVVTIDQEFSVDERVIEFSDGFLTLELLLADPRTGQMRSIQRHQMRMQISGVYRLSPDPSVLLVVNPSTPNHAIHQIIELLRNRLRTKLDIFNLGLTGSYESPVTKRNVLESYLGRTVVVFANAFTYFNKEATNPWDLLSAWETALLLKGGTSLLFANVAEANLQSLQSWAKHATFPVLGVADTRMNAEQPAGSGPVLNAKAVAQTLRAAGPDVAATSAVGVRRYPITVSSLNCFGGIQSALNGSATAAAKTLTKEMPLRRFVAFPELEDEAGKTGSTGAVVVCEGVPRTAKMLATLGYFGPSPPGTNMIADYDMYFIVSCLPFAVRARMFWNVVGRVAIQKDAGTGTGAASRVLYAGVENFLQLPNGQPASADNSFVDHKVLQAIGMSLQFDICNEIYCFTATKPRFPDPIPVPEKLSQMPLTSLFFSLVPQGPQVTDVGYAQLLASALGAVHALANPLSFWQSMKASFAFCGNRKGQLTPKLNEQILLAVERACAPDVAAHVKEEVMRRSRQVKEGINATASKGGGGGKSFVRFGQSELATFASVSGVMVHDLTTLEPVSTAMDMKRLGGHCHNYHAHVQRRETLKTYAQAQLEEMVNAEG</sequence>
<comment type="caution">
    <text evidence="3">The sequence shown here is derived from an EMBL/GenBank/DDBJ whole genome shotgun (WGS) entry which is preliminary data.</text>
</comment>
<proteinExistence type="predicted"/>
<protein>
    <recommendedName>
        <fullName evidence="2">DUF7932 domain-containing protein</fullName>
    </recommendedName>
</protein>
<reference evidence="3" key="1">
    <citation type="journal article" date="2023" name="Mol. Phylogenet. Evol.">
        <title>Genome-scale phylogeny and comparative genomics of the fungal order Sordariales.</title>
        <authorList>
            <person name="Hensen N."/>
            <person name="Bonometti L."/>
            <person name="Westerberg I."/>
            <person name="Brannstrom I.O."/>
            <person name="Guillou S."/>
            <person name="Cros-Aarteil S."/>
            <person name="Calhoun S."/>
            <person name="Haridas S."/>
            <person name="Kuo A."/>
            <person name="Mondo S."/>
            <person name="Pangilinan J."/>
            <person name="Riley R."/>
            <person name="LaButti K."/>
            <person name="Andreopoulos B."/>
            <person name="Lipzen A."/>
            <person name="Chen C."/>
            <person name="Yan M."/>
            <person name="Daum C."/>
            <person name="Ng V."/>
            <person name="Clum A."/>
            <person name="Steindorff A."/>
            <person name="Ohm R.A."/>
            <person name="Martin F."/>
            <person name="Silar P."/>
            <person name="Natvig D.O."/>
            <person name="Lalanne C."/>
            <person name="Gautier V."/>
            <person name="Ament-Velasquez S.L."/>
            <person name="Kruys A."/>
            <person name="Hutchinson M.I."/>
            <person name="Powell A.J."/>
            <person name="Barry K."/>
            <person name="Miller A.N."/>
            <person name="Grigoriev I.V."/>
            <person name="Debuchy R."/>
            <person name="Gladieux P."/>
            <person name="Hiltunen Thoren M."/>
            <person name="Johannesson H."/>
        </authorList>
    </citation>
    <scope>NUCLEOTIDE SEQUENCE</scope>
    <source>
        <strain evidence="3">CBS 757.83</strain>
    </source>
</reference>
<feature type="region of interest" description="Disordered" evidence="1">
    <location>
        <begin position="1"/>
        <end position="23"/>
    </location>
</feature>